<protein>
    <submittedName>
        <fullName evidence="1">Uncharacterized protein</fullName>
    </submittedName>
</protein>
<evidence type="ECO:0000313" key="1">
    <source>
        <dbReference type="EMBL" id="QDF45987.1"/>
    </source>
</evidence>
<keyword evidence="2" id="KW-1185">Reference proteome</keyword>
<organism evidence="1 2">
    <name type="scientific">Vibrio phage vB_VpaP_MGD2</name>
    <dbReference type="NCBI Taxonomy" id="2565877"/>
    <lineage>
        <taxon>Viruses</taxon>
        <taxon>Duplodnaviria</taxon>
        <taxon>Heunggongvirae</taxon>
        <taxon>Uroviricota</taxon>
        <taxon>Caudoviricetes</taxon>
        <taxon>Autographivirales</taxon>
        <taxon>Autosignataviridae</taxon>
        <taxon>Colwellvirinae</taxon>
        <taxon>Kaohsiungvirus</taxon>
        <taxon>Kaohsiungvirus MGD2</taxon>
    </lineage>
</organism>
<gene>
    <name evidence="1" type="ORF">vBVpaPMGD2_48</name>
</gene>
<sequence length="90" mass="10295">MKNWTMQDITNATNIGTIELESGNYFEVFQTQDALVFGNFSNTGLIQSGYMQLDSYLSLDDNLQELVQELETYYQDGKGFTTDLVTNDRM</sequence>
<reference evidence="1" key="1">
    <citation type="submission" date="2019-04" db="EMBL/GenBank/DDBJ databases">
        <authorList>
            <person name="Cao Y."/>
            <person name="Sun X."/>
            <person name="Zhang Y."/>
        </authorList>
    </citation>
    <scope>NUCLEOTIDE SEQUENCE</scope>
</reference>
<evidence type="ECO:0000313" key="2">
    <source>
        <dbReference type="Proteomes" id="UP000435653"/>
    </source>
</evidence>
<proteinExistence type="predicted"/>
<dbReference type="Proteomes" id="UP000435653">
    <property type="component" value="Segment"/>
</dbReference>
<name>A0A6B7HXB8_9CAUD</name>
<dbReference type="EMBL" id="MK820013">
    <property type="protein sequence ID" value="QDF45987.1"/>
    <property type="molecule type" value="Genomic_DNA"/>
</dbReference>
<accession>A0A6B7HXB8</accession>